<comment type="caution">
    <text evidence="3">The sequence shown here is derived from an EMBL/GenBank/DDBJ whole genome shotgun (WGS) entry which is preliminary data.</text>
</comment>
<feature type="transmembrane region" description="Helical" evidence="1">
    <location>
        <begin position="294"/>
        <end position="312"/>
    </location>
</feature>
<feature type="transmembrane region" description="Helical" evidence="1">
    <location>
        <begin position="103"/>
        <end position="122"/>
    </location>
</feature>
<feature type="domain" description="Acyltransferase 3" evidence="2">
    <location>
        <begin position="12"/>
        <end position="339"/>
    </location>
</feature>
<dbReference type="InterPro" id="IPR050879">
    <property type="entry name" value="Acyltransferase_3"/>
</dbReference>
<accession>A0A562PKU0</accession>
<dbReference type="GO" id="GO:0016747">
    <property type="term" value="F:acyltransferase activity, transferring groups other than amino-acyl groups"/>
    <property type="evidence" value="ECO:0007669"/>
    <property type="project" value="InterPro"/>
</dbReference>
<sequence length="370" mass="42164">MKPGNLAYPKRIYSLDVLRGIAALVVVFWHWQHFFYEADHPKDFRVSDQPFYDLIPFAYQRGNIAVELFFCISGFVFFWLFSKAIASREISVKAFLIDRISRLYPLHLATFGLVALLQMVYVQSNSSFFIYQANDAYHALLNLLLMPAWGVEKGWSFNAPIWSVSVEFMLYGVFFIICLLGSFRYLAVPALILFGWFIYPDNYKLGSGFYSFFSGAFAFVLFHTVREWKGALVTTAASVVVFALASLIAITIGLNSYFFLTGVIFPSAIVCLAAVGCMYPSFLRPFGFVGDISYSSYLLHFPLQIVFALLAQKLDLTKDVFYSPWALVLFMLILIPLSYAGHVAFERPVQTLIRGWFRTPQRIQDVALKP</sequence>
<keyword evidence="1" id="KW-0812">Transmembrane</keyword>
<feature type="transmembrane region" description="Helical" evidence="1">
    <location>
        <begin position="258"/>
        <end position="282"/>
    </location>
</feature>
<dbReference type="OrthoDB" id="9767863at2"/>
<evidence type="ECO:0000256" key="1">
    <source>
        <dbReference type="SAM" id="Phobius"/>
    </source>
</evidence>
<keyword evidence="1" id="KW-1133">Transmembrane helix</keyword>
<gene>
    <name evidence="3" type="ORF">IQ22_04678</name>
</gene>
<reference evidence="3 4" key="1">
    <citation type="journal article" date="2015" name="Stand. Genomic Sci.">
        <title>Genomic Encyclopedia of Bacterial and Archaeal Type Strains, Phase III: the genomes of soil and plant-associated and newly described type strains.</title>
        <authorList>
            <person name="Whitman W.B."/>
            <person name="Woyke T."/>
            <person name="Klenk H.P."/>
            <person name="Zhou Y."/>
            <person name="Lilburn T.G."/>
            <person name="Beck B.J."/>
            <person name="De Vos P."/>
            <person name="Vandamme P."/>
            <person name="Eisen J.A."/>
            <person name="Garrity G."/>
            <person name="Hugenholtz P."/>
            <person name="Kyrpides N.C."/>
        </authorList>
    </citation>
    <scope>NUCLEOTIDE SEQUENCE [LARGE SCALE GENOMIC DNA]</scope>
    <source>
        <strain evidence="3 4">CGMCC 1.6858</strain>
    </source>
</reference>
<feature type="transmembrane region" description="Helical" evidence="1">
    <location>
        <begin position="232"/>
        <end position="252"/>
    </location>
</feature>
<dbReference type="InterPro" id="IPR002656">
    <property type="entry name" value="Acyl_transf_3_dom"/>
</dbReference>
<keyword evidence="4" id="KW-1185">Reference proteome</keyword>
<organism evidence="3 4">
    <name type="scientific">Pseudomonas duriflava</name>
    <dbReference type="NCBI Taxonomy" id="459528"/>
    <lineage>
        <taxon>Bacteria</taxon>
        <taxon>Pseudomonadati</taxon>
        <taxon>Pseudomonadota</taxon>
        <taxon>Gammaproteobacteria</taxon>
        <taxon>Pseudomonadales</taxon>
        <taxon>Pseudomonadaceae</taxon>
        <taxon>Pseudomonas</taxon>
    </lineage>
</organism>
<dbReference type="PANTHER" id="PTHR23028">
    <property type="entry name" value="ACETYLTRANSFERASE"/>
    <property type="match status" value="1"/>
</dbReference>
<dbReference type="Pfam" id="PF01757">
    <property type="entry name" value="Acyl_transf_3"/>
    <property type="match status" value="1"/>
</dbReference>
<feature type="transmembrane region" description="Helical" evidence="1">
    <location>
        <begin position="64"/>
        <end position="82"/>
    </location>
</feature>
<feature type="transmembrane region" description="Helical" evidence="1">
    <location>
        <begin position="12"/>
        <end position="31"/>
    </location>
</feature>
<dbReference type="AlphaFoldDB" id="A0A562PKU0"/>
<protein>
    <submittedName>
        <fullName evidence="3">Peptidoglycan/LPS O-acetylase OafA/YrhL</fullName>
    </submittedName>
</protein>
<feature type="transmembrane region" description="Helical" evidence="1">
    <location>
        <begin position="170"/>
        <end position="199"/>
    </location>
</feature>
<evidence type="ECO:0000259" key="2">
    <source>
        <dbReference type="Pfam" id="PF01757"/>
    </source>
</evidence>
<dbReference type="EMBL" id="VLKY01000043">
    <property type="protein sequence ID" value="TWI45039.1"/>
    <property type="molecule type" value="Genomic_DNA"/>
</dbReference>
<proteinExistence type="predicted"/>
<evidence type="ECO:0000313" key="3">
    <source>
        <dbReference type="EMBL" id="TWI45039.1"/>
    </source>
</evidence>
<feature type="transmembrane region" description="Helical" evidence="1">
    <location>
        <begin position="205"/>
        <end position="225"/>
    </location>
</feature>
<name>A0A562PKU0_9PSED</name>
<dbReference type="Proteomes" id="UP000316905">
    <property type="component" value="Unassembled WGS sequence"/>
</dbReference>
<dbReference type="RefSeq" id="WP_145146084.1">
    <property type="nucleotide sequence ID" value="NZ_VLKY01000043.1"/>
</dbReference>
<keyword evidence="1" id="KW-0472">Membrane</keyword>
<feature type="transmembrane region" description="Helical" evidence="1">
    <location>
        <begin position="324"/>
        <end position="345"/>
    </location>
</feature>
<evidence type="ECO:0000313" key="4">
    <source>
        <dbReference type="Proteomes" id="UP000316905"/>
    </source>
</evidence>